<name>A0A0H4XJG7_9BACT</name>
<keyword evidence="3" id="KW-1185">Reference proteome</keyword>
<dbReference type="PATRIC" id="fig|1297742.4.peg.5409"/>
<evidence type="ECO:0000313" key="2">
    <source>
        <dbReference type="EMBL" id="AKQ68412.1"/>
    </source>
</evidence>
<feature type="region of interest" description="Disordered" evidence="1">
    <location>
        <begin position="25"/>
        <end position="46"/>
    </location>
</feature>
<dbReference type="PROSITE" id="PS51257">
    <property type="entry name" value="PROKAR_LIPOPROTEIN"/>
    <property type="match status" value="1"/>
</dbReference>
<dbReference type="OrthoDB" id="5524366at2"/>
<gene>
    <name evidence="2" type="ORF">A176_005324</name>
</gene>
<dbReference type="KEGG" id="mym:A176_005324"/>
<proteinExistence type="predicted"/>
<protein>
    <submittedName>
        <fullName evidence="2">Putative lipoprotein</fullName>
    </submittedName>
</protein>
<accession>A0A0H4XJG7</accession>
<organism evidence="2 3">
    <name type="scientific">Pseudomyxococcus hansupus</name>
    <dbReference type="NCBI Taxonomy" id="1297742"/>
    <lineage>
        <taxon>Bacteria</taxon>
        <taxon>Pseudomonadati</taxon>
        <taxon>Myxococcota</taxon>
        <taxon>Myxococcia</taxon>
        <taxon>Myxococcales</taxon>
        <taxon>Cystobacterineae</taxon>
        <taxon>Myxococcaceae</taxon>
        <taxon>Pseudomyxococcus</taxon>
    </lineage>
</organism>
<dbReference type="AlphaFoldDB" id="A0A0H4XJG7"/>
<dbReference type="Proteomes" id="UP000009026">
    <property type="component" value="Chromosome"/>
</dbReference>
<keyword evidence="2" id="KW-0449">Lipoprotein</keyword>
<sequence>MKTVSGYLCALAAGVVLSVGCGPSGEAEPATLPEEGGTSQEAPPQDDVEGAAICCNVKCSGTWHGPFPNVSYDICGKFGRYYCGQRNQTYQANAWRKC</sequence>
<reference evidence="2 3" key="1">
    <citation type="journal article" date="2016" name="PLoS ONE">
        <title>Complete Genome Sequence and Comparative Genomics of a Novel Myxobacterium Myxococcus hansupus.</title>
        <authorList>
            <person name="Sharma G."/>
            <person name="Narwani T."/>
            <person name="Subramanian S."/>
        </authorList>
    </citation>
    <scope>NUCLEOTIDE SEQUENCE [LARGE SCALE GENOMIC DNA]</scope>
    <source>
        <strain evidence="3">mixupus</strain>
    </source>
</reference>
<evidence type="ECO:0000256" key="1">
    <source>
        <dbReference type="SAM" id="MobiDB-lite"/>
    </source>
</evidence>
<dbReference type="RefSeq" id="WP_002639279.1">
    <property type="nucleotide sequence ID" value="NZ_CP012109.1"/>
</dbReference>
<evidence type="ECO:0000313" key="3">
    <source>
        <dbReference type="Proteomes" id="UP000009026"/>
    </source>
</evidence>
<dbReference type="EMBL" id="CP012109">
    <property type="protein sequence ID" value="AKQ68412.1"/>
    <property type="molecule type" value="Genomic_DNA"/>
</dbReference>